<evidence type="ECO:0000256" key="1">
    <source>
        <dbReference type="SAM" id="MobiDB-lite"/>
    </source>
</evidence>
<keyword evidence="3" id="KW-1185">Reference proteome</keyword>
<gene>
    <name evidence="2" type="ORF">AB852_26890</name>
</gene>
<accession>A0A1Q4V2L5</accession>
<dbReference type="Proteomes" id="UP000186455">
    <property type="component" value="Unassembled WGS sequence"/>
</dbReference>
<name>A0A1Q4V2L5_9ACTN</name>
<proteinExistence type="predicted"/>
<comment type="caution">
    <text evidence="2">The sequence shown here is derived from an EMBL/GenBank/DDBJ whole genome shotgun (WGS) entry which is preliminary data.</text>
</comment>
<evidence type="ECO:0000313" key="3">
    <source>
        <dbReference type="Proteomes" id="UP000186455"/>
    </source>
</evidence>
<protein>
    <submittedName>
        <fullName evidence="2">Uncharacterized protein</fullName>
    </submittedName>
</protein>
<evidence type="ECO:0000313" key="2">
    <source>
        <dbReference type="EMBL" id="OKH92078.1"/>
    </source>
</evidence>
<dbReference type="EMBL" id="LFBV01000008">
    <property type="protein sequence ID" value="OKH92078.1"/>
    <property type="molecule type" value="Genomic_DNA"/>
</dbReference>
<sequence>MTGCGMDDSGKTDAPVPSAGTSGVEDATRDTRKVSSDLLDLIGVKGKVTEPGPRVGECGDGQDRETHFQMRHPWSLTPASGKQLDGVMERLRERLPEQGWKIVQYERDTSRNKNLNLTADHDERKFSVNVVHLARNEPPALSVTVVSGCYRVPDGEKVDRF</sequence>
<dbReference type="AlphaFoldDB" id="A0A1Q4V2L5"/>
<feature type="region of interest" description="Disordered" evidence="1">
    <location>
        <begin position="1"/>
        <end position="33"/>
    </location>
</feature>
<organism evidence="2 3">
    <name type="scientific">Streptomyces uncialis</name>
    <dbReference type="NCBI Taxonomy" id="1048205"/>
    <lineage>
        <taxon>Bacteria</taxon>
        <taxon>Bacillati</taxon>
        <taxon>Actinomycetota</taxon>
        <taxon>Actinomycetes</taxon>
        <taxon>Kitasatosporales</taxon>
        <taxon>Streptomycetaceae</taxon>
        <taxon>Streptomyces</taxon>
    </lineage>
</organism>
<dbReference type="STRING" id="1048205.AB852_26890"/>
<reference evidence="2 3" key="1">
    <citation type="submission" date="2015-06" db="EMBL/GenBank/DDBJ databases">
        <title>Cloning and characterization of the uncialamcin biosynthetic gene cluster.</title>
        <authorList>
            <person name="Yan X."/>
            <person name="Huang T."/>
            <person name="Ge H."/>
            <person name="Shen B."/>
        </authorList>
    </citation>
    <scope>NUCLEOTIDE SEQUENCE [LARGE SCALE GENOMIC DNA]</scope>
    <source>
        <strain evidence="2 3">DCA2648</strain>
    </source>
</reference>